<feature type="compositionally biased region" description="Polar residues" evidence="4">
    <location>
        <begin position="1211"/>
        <end position="1221"/>
    </location>
</feature>
<dbReference type="Gene3D" id="1.25.40.10">
    <property type="entry name" value="Tetratricopeptide repeat domain"/>
    <property type="match status" value="1"/>
</dbReference>
<dbReference type="PROSITE" id="PS51375">
    <property type="entry name" value="PPR"/>
    <property type="match status" value="1"/>
</dbReference>
<evidence type="ECO:0000313" key="12">
    <source>
        <dbReference type="RefSeq" id="XP_032050824.1"/>
    </source>
</evidence>
<dbReference type="Proteomes" id="UP000504639">
    <property type="component" value="Chromosome 11"/>
</dbReference>
<feature type="compositionally biased region" description="Basic and acidic residues" evidence="4">
    <location>
        <begin position="1269"/>
        <end position="1279"/>
    </location>
</feature>
<dbReference type="RefSeq" id="XP_032050825.1">
    <property type="nucleotide sequence ID" value="XM_032194934.1"/>
</dbReference>
<dbReference type="RefSeq" id="XP_032050823.1">
    <property type="nucleotide sequence ID" value="XM_032194932.1"/>
</dbReference>
<accession>A0A6J3DJU7</accession>
<dbReference type="InterPro" id="IPR051696">
    <property type="entry name" value="DENN_Domain_GEFs"/>
</dbReference>
<dbReference type="NCBIfam" id="TIGR00756">
    <property type="entry name" value="PPR"/>
    <property type="match status" value="1"/>
</dbReference>
<dbReference type="InterPro" id="IPR001194">
    <property type="entry name" value="cDENN_dom"/>
</dbReference>
<dbReference type="InterPro" id="IPR018798">
    <property type="entry name" value="MVB12A/B"/>
</dbReference>
<dbReference type="Pfam" id="PF03455">
    <property type="entry name" value="dDENN"/>
    <property type="match status" value="1"/>
</dbReference>
<evidence type="ECO:0000256" key="3">
    <source>
        <dbReference type="PROSITE-ProRule" id="PRU00708"/>
    </source>
</evidence>
<keyword evidence="7" id="KW-1185">Reference proteome</keyword>
<feature type="region of interest" description="Disordered" evidence="4">
    <location>
        <begin position="1129"/>
        <end position="1300"/>
    </location>
</feature>
<dbReference type="InterPro" id="IPR005112">
    <property type="entry name" value="dDENN_dom"/>
</dbReference>
<dbReference type="SMART" id="SM00800">
    <property type="entry name" value="uDENN"/>
    <property type="match status" value="1"/>
</dbReference>
<dbReference type="Gene3D" id="3.40.50.11500">
    <property type="match status" value="1"/>
</dbReference>
<feature type="compositionally biased region" description="Low complexity" evidence="4">
    <location>
        <begin position="939"/>
        <end position="951"/>
    </location>
</feature>
<dbReference type="GO" id="GO:0005085">
    <property type="term" value="F:guanyl-nucleotide exchange factor activity"/>
    <property type="evidence" value="ECO:0007669"/>
    <property type="project" value="UniProtKB-KW"/>
</dbReference>
<evidence type="ECO:0000313" key="8">
    <source>
        <dbReference type="RefSeq" id="XP_032050819.1"/>
    </source>
</evidence>
<feature type="compositionally biased region" description="Low complexity" evidence="4">
    <location>
        <begin position="716"/>
        <end position="734"/>
    </location>
</feature>
<feature type="region of interest" description="Disordered" evidence="4">
    <location>
        <begin position="716"/>
        <end position="738"/>
    </location>
</feature>
<dbReference type="PANTHER" id="PTHR12296:SF16">
    <property type="entry name" value="C-MYC PROMOTER-BINDING PROTEIN"/>
    <property type="match status" value="1"/>
</dbReference>
<dbReference type="CTD" id="10260"/>
<dbReference type="SMART" id="SM00799">
    <property type="entry name" value="DENN"/>
    <property type="match status" value="1"/>
</dbReference>
<keyword evidence="2" id="KW-0344">Guanine-nucleotide releasing factor</keyword>
<proteinExistence type="predicted"/>
<reference evidence="8 9" key="1">
    <citation type="submission" date="2025-04" db="UniProtKB">
        <authorList>
            <consortium name="RefSeq"/>
        </authorList>
    </citation>
    <scope>IDENTIFICATION</scope>
    <source>
        <tissue evidence="8 9">Lung</tissue>
    </source>
</reference>
<evidence type="ECO:0000313" key="13">
    <source>
        <dbReference type="RefSeq" id="XP_032050825.1"/>
    </source>
</evidence>
<evidence type="ECO:0000256" key="2">
    <source>
        <dbReference type="ARBA" id="ARBA00022658"/>
    </source>
</evidence>
<feature type="compositionally biased region" description="Low complexity" evidence="4">
    <location>
        <begin position="1245"/>
        <end position="1260"/>
    </location>
</feature>
<dbReference type="GeneID" id="116493481"/>
<dbReference type="SMART" id="SM00801">
    <property type="entry name" value="dDENN"/>
    <property type="match status" value="1"/>
</dbReference>
<feature type="region of interest" description="Disordered" evidence="4">
    <location>
        <begin position="1091"/>
        <end position="1113"/>
    </location>
</feature>
<feature type="region of interest" description="Disordered" evidence="4">
    <location>
        <begin position="927"/>
        <end position="956"/>
    </location>
</feature>
<evidence type="ECO:0000259" key="6">
    <source>
        <dbReference type="PROSITE" id="PS51498"/>
    </source>
</evidence>
<evidence type="ECO:0000313" key="7">
    <source>
        <dbReference type="Proteomes" id="UP000504639"/>
    </source>
</evidence>
<dbReference type="PANTHER" id="PTHR12296">
    <property type="entry name" value="DENN DOMAIN-CONTAINING PROTEIN 4"/>
    <property type="match status" value="1"/>
</dbReference>
<dbReference type="PROSITE" id="PS51498">
    <property type="entry name" value="MABP"/>
    <property type="match status" value="1"/>
</dbReference>
<dbReference type="InterPro" id="IPR037516">
    <property type="entry name" value="Tripartite_DENN"/>
</dbReference>
<dbReference type="KEGG" id="aful:116493481"/>
<protein>
    <submittedName>
        <fullName evidence="8 9">C-myc promoter-binding protein isoform X1</fullName>
    </submittedName>
</protein>
<dbReference type="RefSeq" id="XP_032050819.1">
    <property type="nucleotide sequence ID" value="XM_032194928.1"/>
</dbReference>
<dbReference type="InterPro" id="IPR002885">
    <property type="entry name" value="PPR_rpt"/>
</dbReference>
<feature type="compositionally biased region" description="Basic and acidic residues" evidence="4">
    <location>
        <begin position="928"/>
        <end position="938"/>
    </location>
</feature>
<evidence type="ECO:0000313" key="11">
    <source>
        <dbReference type="RefSeq" id="XP_032050823.1"/>
    </source>
</evidence>
<dbReference type="InterPro" id="IPR011990">
    <property type="entry name" value="TPR-like_helical_dom_sf"/>
</dbReference>
<dbReference type="FunFam" id="2.100.10.50:FF:000001">
    <property type="entry name" value="DENN domain containing 4C"/>
    <property type="match status" value="1"/>
</dbReference>
<dbReference type="Pfam" id="PF03456">
    <property type="entry name" value="uDENN"/>
    <property type="match status" value="1"/>
</dbReference>
<evidence type="ECO:0000313" key="10">
    <source>
        <dbReference type="RefSeq" id="XP_032050821.1"/>
    </source>
</evidence>
<dbReference type="InterPro" id="IPR023341">
    <property type="entry name" value="MABP"/>
</dbReference>
<dbReference type="PROSITE" id="PS50211">
    <property type="entry name" value="DENN"/>
    <property type="match status" value="1"/>
</dbReference>
<dbReference type="RefSeq" id="XP_032050821.1">
    <property type="nucleotide sequence ID" value="XM_032194930.1"/>
</dbReference>
<dbReference type="InterPro" id="IPR005113">
    <property type="entry name" value="uDENN_dom"/>
</dbReference>
<keyword evidence="1" id="KW-0597">Phosphoprotein</keyword>
<dbReference type="Pfam" id="PF02141">
    <property type="entry name" value="DENN"/>
    <property type="match status" value="1"/>
</dbReference>
<evidence type="ECO:0000313" key="9">
    <source>
        <dbReference type="RefSeq" id="XP_032050820.1"/>
    </source>
</evidence>
<feature type="domain" description="UDENN" evidence="5">
    <location>
        <begin position="191"/>
        <end position="641"/>
    </location>
</feature>
<dbReference type="InterPro" id="IPR043153">
    <property type="entry name" value="DENN_C"/>
</dbReference>
<evidence type="ECO:0000259" key="5">
    <source>
        <dbReference type="PROSITE" id="PS50211"/>
    </source>
</evidence>
<organism evidence="7 12">
    <name type="scientific">Aythya fuligula</name>
    <name type="common">Tufted duck</name>
    <name type="synonym">Anas fuligula</name>
    <dbReference type="NCBI Taxonomy" id="219594"/>
    <lineage>
        <taxon>Eukaryota</taxon>
        <taxon>Metazoa</taxon>
        <taxon>Chordata</taxon>
        <taxon>Craniata</taxon>
        <taxon>Vertebrata</taxon>
        <taxon>Euteleostomi</taxon>
        <taxon>Archelosauria</taxon>
        <taxon>Archosauria</taxon>
        <taxon>Dinosauria</taxon>
        <taxon>Saurischia</taxon>
        <taxon>Theropoda</taxon>
        <taxon>Coelurosauria</taxon>
        <taxon>Aves</taxon>
        <taxon>Neognathae</taxon>
        <taxon>Galloanserae</taxon>
        <taxon>Anseriformes</taxon>
        <taxon>Anatidae</taxon>
        <taxon>Aythyinae</taxon>
        <taxon>Aythya</taxon>
    </lineage>
</organism>
<evidence type="ECO:0000256" key="1">
    <source>
        <dbReference type="ARBA" id="ARBA00022553"/>
    </source>
</evidence>
<dbReference type="GO" id="GO:0000813">
    <property type="term" value="C:ESCRT I complex"/>
    <property type="evidence" value="ECO:0007669"/>
    <property type="project" value="InterPro"/>
</dbReference>
<feature type="domain" description="MABP" evidence="6">
    <location>
        <begin position="41"/>
        <end position="199"/>
    </location>
</feature>
<evidence type="ECO:0000256" key="4">
    <source>
        <dbReference type="SAM" id="MobiDB-lite"/>
    </source>
</evidence>
<dbReference type="RefSeq" id="XP_032050820.1">
    <property type="nucleotide sequence ID" value="XM_032194929.1"/>
</dbReference>
<dbReference type="Gene3D" id="2.100.10.50">
    <property type="match status" value="1"/>
</dbReference>
<dbReference type="GO" id="GO:0005829">
    <property type="term" value="C:cytosol"/>
    <property type="evidence" value="ECO:0007669"/>
    <property type="project" value="UniProtKB-ARBA"/>
</dbReference>
<dbReference type="GO" id="GO:0032483">
    <property type="term" value="P:regulation of Rab protein signal transduction"/>
    <property type="evidence" value="ECO:0007669"/>
    <property type="project" value="TreeGrafter"/>
</dbReference>
<sequence length="1887" mass="211134">MEDKGARVADYFVVAGLTDISKPLEEEIHFNDACHKIAKPKEPITDVTVIIKSLGEEVPQGYKCIDVTPSGLSADLNNGSLVGPQIYLCYRRGRDKPPLTDLGVLYDGKERLKQGCEIIQATPYGRPANISGNASSQRVYVTYRRASENMAQNTLAVTDICIIIPSKGETPPHTFCKVDKNLNNSMWGSAVYLCYKKSVAKTNTISYKAGLICRYPEEDYESFPLPESVPLFCLPMGATIECWPSNSKYPLPVFSTFVLTGASAEKVYGAAVQFYESYPEENLTEKQKSQLGLTAAVEGKSDACRTVQTNKCICLLSHWPFFDAFKKFLTFLYRYSISGPHVLPIEKHISHFMHKVPFPSPQRPRILVQLSPHDNLILSQPVSSPLPLSGGKFSTLLQNLGPENAVTLLVFAVTEHKILIHSLRPSVLTSVTEALVSMIFPFHWPCPYIPLCPLALADVLSAPCPFIVGIDSRYFDLYDPPPDVSCVDLDTNTISQTGDKKAIAWKILPKKPCKNLMNTLNNLYQQLAELQQRPREDALMELAMNDYDFNSGKKLHLLDLEIQEAFLCFMASILKGYRSYLRPITEAPSETATDASSLFELQGFLKSRDRSHQKFYTLMTKTQMFIRFIEECSFVSDKDASLAFFDDCVDKVDMDKTGETRLIELDESYKSEHTVFITPPEIPHLPNGEEHPLQYSYNGFPVLKLDLFERPEGFLTTPSNKLSSKTSSPNSPSPMFRRTKQEIKSAHKIAKKYSSIPQMWSKCLLRHCYGLWFICLPAYVKVCHSKVRALRTAYDVLQKMHTKKIDPPDEVCYRVLMQLCGQYGQPVLAVRVLFEMQKAGVDPNAITYGYYNKAVLESTWPSSNRGGYFLWMKIRNVVLGIAQFKRALKKLPASTSHTAVPGGLSDFSNNTSCKEEIRQGKTCLQDIQEQKEDKRESDSSSLSEVESAKGSGDCLPKLNYHNSSNAKAASSIVRLNGTVDNTTAEASTESSAGLLFTSSFEDANEAEVIKSKSLRKRHKSAVEPDLREIPWESRNRNLSGDGLVGLMINRINQEANPGEIVEKLGADAKILSSALQKSIRPKTLNIRTSSLGSKRESLEKESSDEDAGFDCSFTDKTESPVIFDLEDLDAEPETSTTVKSSSEKPKRLQRKSSFPVKPVEKTDVETGFDPLSLLVAETEQQKEDEEEDDDRSVSTPSARRDLAEEIVMYMNNMSSPLSSRAPSIELQKPFDDRSANKKSPTVIQPCRRSSLPPNSPRPSSLIKSKSYHMKTEEKSRDRLWSSPAYSPNSPAKEHPQEATSALTLVSSPSFNLDTLLTPKFDVLKSSMFSAGKGVAEKASKWYSKFTMYAASSKDQNSDRASVSSLGALDSESTSLTDEDVCNDFESASPQENTTSEIKGIGLSRTSLESSASHDGSSKQFDQCGSISKFPLPDKSELISSCSTSSTSVFQNYAMEVLISSCSRCRTCDCLVHDEEIMAGWTADDSNLNTTCPFCGNLFLPFLSIEIRDLRRPGRYFLKSSPSTENMQFPPLSSNQSGKFCNTAATVGLGTSLMSVQEDLNSDSKSKQHDSICARSIQIPSGRRQNASGSECTSHPVARSISTFGPLEEDEKENQKISHIIPTGSLPATLQGPTDPLGLEWRLPSPDPITVPYLSPLVVWKELESLLENEGDHAITVADFVDHHPIVFWNLVWYFRRLDLPSNLPGLILSSEHCNKNSKIPRNCMSEDSKYVLIQMLWDNMKLHQDPRQPLYILWNAQSQNRTLLFETQKYPMVHLLQKDDDSFNQEILKSMVKSIKMNDVYGPMSQILERLNKWPHVKRQRSLYREILFLSLVALGRDNIDIDAFDREYKMAYDRLTANQVKNTHNCDRPPSTGVMECRKIFGEPYL</sequence>
<dbReference type="Pfam" id="PF10240">
    <property type="entry name" value="DUF2464"/>
    <property type="match status" value="1"/>
</dbReference>
<gene>
    <name evidence="8 9 10 11 12 13" type="primary">DENND4A</name>
</gene>
<dbReference type="FunFam" id="1.25.40.10:FF:000042">
    <property type="entry name" value="C-myc promoter-binding protein isoform X1"/>
    <property type="match status" value="1"/>
</dbReference>
<feature type="repeat" description="PPR" evidence="3">
    <location>
        <begin position="809"/>
        <end position="843"/>
    </location>
</feature>
<dbReference type="RefSeq" id="XP_032050824.1">
    <property type="nucleotide sequence ID" value="XM_032194933.1"/>
</dbReference>
<name>A0A6J3DJU7_AYTFU</name>